<keyword evidence="3" id="KW-1185">Reference proteome</keyword>
<reference evidence="3" key="2">
    <citation type="journal article" date="2013" name="PLoS Genet.">
        <title>Comparative genome structure, secondary metabolite, and effector coding capacity across Cochliobolus pathogens.</title>
        <authorList>
            <person name="Condon B.J."/>
            <person name="Leng Y."/>
            <person name="Wu D."/>
            <person name="Bushley K.E."/>
            <person name="Ohm R.A."/>
            <person name="Otillar R."/>
            <person name="Martin J."/>
            <person name="Schackwitz W."/>
            <person name="Grimwood J."/>
            <person name="MohdZainudin N."/>
            <person name="Xue C."/>
            <person name="Wang R."/>
            <person name="Manning V.A."/>
            <person name="Dhillon B."/>
            <person name="Tu Z.J."/>
            <person name="Steffenson B.J."/>
            <person name="Salamov A."/>
            <person name="Sun H."/>
            <person name="Lowry S."/>
            <person name="LaButti K."/>
            <person name="Han J."/>
            <person name="Copeland A."/>
            <person name="Lindquist E."/>
            <person name="Barry K."/>
            <person name="Schmutz J."/>
            <person name="Baker S.E."/>
            <person name="Ciuffetti L.M."/>
            <person name="Grigoriev I.V."/>
            <person name="Zhong S."/>
            <person name="Turgeon B.G."/>
        </authorList>
    </citation>
    <scope>NUCLEOTIDE SEQUENCE [LARGE SCALE GENOMIC DNA]</scope>
    <source>
        <strain evidence="3">C5 / ATCC 48332 / race O</strain>
    </source>
</reference>
<evidence type="ECO:0000313" key="2">
    <source>
        <dbReference type="EMBL" id="EMD86818.1"/>
    </source>
</evidence>
<accession>M2UFQ9</accession>
<reference evidence="2 3" key="1">
    <citation type="journal article" date="2012" name="PLoS Pathog.">
        <title>Diverse lifestyles and strategies of plant pathogenesis encoded in the genomes of eighteen Dothideomycetes fungi.</title>
        <authorList>
            <person name="Ohm R.A."/>
            <person name="Feau N."/>
            <person name="Henrissat B."/>
            <person name="Schoch C.L."/>
            <person name="Horwitz B.A."/>
            <person name="Barry K.W."/>
            <person name="Condon B.J."/>
            <person name="Copeland A.C."/>
            <person name="Dhillon B."/>
            <person name="Glaser F."/>
            <person name="Hesse C.N."/>
            <person name="Kosti I."/>
            <person name="LaButti K."/>
            <person name="Lindquist E.A."/>
            <person name="Lucas S."/>
            <person name="Salamov A.A."/>
            <person name="Bradshaw R.E."/>
            <person name="Ciuffetti L."/>
            <person name="Hamelin R.C."/>
            <person name="Kema G.H.J."/>
            <person name="Lawrence C."/>
            <person name="Scott J.A."/>
            <person name="Spatafora J.W."/>
            <person name="Turgeon B.G."/>
            <person name="de Wit P.J.G.M."/>
            <person name="Zhong S."/>
            <person name="Goodwin S.B."/>
            <person name="Grigoriev I.V."/>
        </authorList>
    </citation>
    <scope>NUCLEOTIDE SEQUENCE [LARGE SCALE GENOMIC DNA]</scope>
    <source>
        <strain evidence="3">C5 / ATCC 48332 / race O</strain>
    </source>
</reference>
<dbReference type="SMART" id="SM00672">
    <property type="entry name" value="CAP10"/>
    <property type="match status" value="1"/>
</dbReference>
<dbReference type="EMBL" id="KB445584">
    <property type="protein sequence ID" value="EMD86818.1"/>
    <property type="molecule type" value="Genomic_DNA"/>
</dbReference>
<sequence length="529" mass="61845">MALDTTPCHQRPICPEPHLAMSLHLPVLCCCHLNPYHRMIIDHPVEIRIRKAQEEFELLVSRQSKTLESAKIEYQRRYSRDPPPGFDEWFFYAKSKHSVLIDDFDMINEGLSQLWKVDPNHLHKNIDYASKSEHLALRICGFRNGQYYMQENHWLAKDLGNLLNEVSQDIPDVEFLINLLDEPRIIPKPPMLDTSGISEPQFIEASHSSIWNHTVSLCAHISPNQNACSTYDSRLSLVGDWSKEKDVCLHPEFALTHGFFLSPMTAILTNTHLPILSQAAPSSFGDIVYPSPWYTDKMDQGEYDDEKDPLWDQKARKLYWAGSTTGSYSWNGTWRYSHRQRFVELVQNLNKTHHVYLQELKPRHWVSYRAIEEHGSLFDVKFTDIIQCDIWDCEAQNQFFIVSKREARTRQLSAQFAFDTDGNSFSGRFYTLLQSRSVVLKQTVFREWHDERVVPWVHFVPVSLSMNELPEIMRYMTAHEQGKKRAQEIAEAGREWHGKALRKEDFTIYLYRLMLELARVMGPTRQVRS</sequence>
<feature type="domain" description="Glycosyl transferase CAP10" evidence="1">
    <location>
        <begin position="259"/>
        <end position="521"/>
    </location>
</feature>
<proteinExistence type="predicted"/>
<dbReference type="InterPro" id="IPR006598">
    <property type="entry name" value="CAP10"/>
</dbReference>
<dbReference type="eggNOG" id="ENOG502S14Y">
    <property type="taxonomic scope" value="Eukaryota"/>
</dbReference>
<evidence type="ECO:0000259" key="1">
    <source>
        <dbReference type="SMART" id="SM00672"/>
    </source>
</evidence>
<dbReference type="OrthoDB" id="541052at2759"/>
<organism evidence="2 3">
    <name type="scientific">Cochliobolus heterostrophus (strain C5 / ATCC 48332 / race O)</name>
    <name type="common">Southern corn leaf blight fungus</name>
    <name type="synonym">Bipolaris maydis</name>
    <dbReference type="NCBI Taxonomy" id="701091"/>
    <lineage>
        <taxon>Eukaryota</taxon>
        <taxon>Fungi</taxon>
        <taxon>Dikarya</taxon>
        <taxon>Ascomycota</taxon>
        <taxon>Pezizomycotina</taxon>
        <taxon>Dothideomycetes</taxon>
        <taxon>Pleosporomycetidae</taxon>
        <taxon>Pleosporales</taxon>
        <taxon>Pleosporineae</taxon>
        <taxon>Pleosporaceae</taxon>
        <taxon>Bipolaris</taxon>
    </lineage>
</organism>
<name>M2UFQ9_COCH5</name>
<gene>
    <name evidence="2" type="ORF">COCHEDRAFT_1160421</name>
</gene>
<evidence type="ECO:0000313" key="3">
    <source>
        <dbReference type="Proteomes" id="UP000016936"/>
    </source>
</evidence>
<dbReference type="PANTHER" id="PTHR12203">
    <property type="entry name" value="KDEL LYS-ASP-GLU-LEU CONTAINING - RELATED"/>
    <property type="match status" value="1"/>
</dbReference>
<dbReference type="OMA" id="FQRDATM"/>
<protein>
    <submittedName>
        <fullName evidence="2">Glycosyltransferase family 90 protein</fullName>
    </submittedName>
</protein>
<dbReference type="PANTHER" id="PTHR12203:SF61">
    <property type="entry name" value="CAPSULE PROTEIN"/>
    <property type="match status" value="1"/>
</dbReference>
<dbReference type="InterPro" id="IPR051091">
    <property type="entry name" value="O-Glucosyltr/Glycosyltrsf_90"/>
</dbReference>
<dbReference type="Proteomes" id="UP000016936">
    <property type="component" value="Unassembled WGS sequence"/>
</dbReference>
<dbReference type="AlphaFoldDB" id="M2UFQ9"/>
<dbReference type="Pfam" id="PF05686">
    <property type="entry name" value="Glyco_transf_90"/>
    <property type="match status" value="1"/>
</dbReference>
<dbReference type="HOGENOM" id="CLU_005027_2_2_1"/>